<evidence type="ECO:0000313" key="2">
    <source>
        <dbReference type="Proteomes" id="UP000295238"/>
    </source>
</evidence>
<dbReference type="EMBL" id="SMTL01000003">
    <property type="protein sequence ID" value="TDK35211.1"/>
    <property type="molecule type" value="Genomic_DNA"/>
</dbReference>
<accession>A0A4R5UGZ3</accession>
<gene>
    <name evidence="1" type="ORF">E2F50_13210</name>
</gene>
<comment type="caution">
    <text evidence="1">The sequence shown here is derived from an EMBL/GenBank/DDBJ whole genome shotgun (WGS) entry which is preliminary data.</text>
</comment>
<organism evidence="1 2">
    <name type="scientific">Rhizobium deserti</name>
    <dbReference type="NCBI Taxonomy" id="2547961"/>
    <lineage>
        <taxon>Bacteria</taxon>
        <taxon>Pseudomonadati</taxon>
        <taxon>Pseudomonadota</taxon>
        <taxon>Alphaproteobacteria</taxon>
        <taxon>Hyphomicrobiales</taxon>
        <taxon>Rhizobiaceae</taxon>
        <taxon>Rhizobium/Agrobacterium group</taxon>
        <taxon>Rhizobium</taxon>
    </lineage>
</organism>
<keyword evidence="2" id="KW-1185">Reference proteome</keyword>
<protein>
    <submittedName>
        <fullName evidence="1">Uncharacterized protein</fullName>
    </submittedName>
</protein>
<dbReference type="AlphaFoldDB" id="A0A4R5UGZ3"/>
<name>A0A4R5UGZ3_9HYPH</name>
<proteinExistence type="predicted"/>
<dbReference type="RefSeq" id="WP_133316633.1">
    <property type="nucleotide sequence ID" value="NZ_SMTL01000003.1"/>
</dbReference>
<dbReference type="OrthoDB" id="8365664at2"/>
<dbReference type="Proteomes" id="UP000295238">
    <property type="component" value="Unassembled WGS sequence"/>
</dbReference>
<evidence type="ECO:0000313" key="1">
    <source>
        <dbReference type="EMBL" id="TDK35211.1"/>
    </source>
</evidence>
<reference evidence="1 2" key="1">
    <citation type="submission" date="2019-03" db="EMBL/GenBank/DDBJ databases">
        <title>Rhizobium sp. nov., an bacterium isolated from biocrust in Mu Us Desert.</title>
        <authorList>
            <person name="Lixiong L."/>
        </authorList>
    </citation>
    <scope>NUCLEOTIDE SEQUENCE [LARGE SCALE GENOMIC DNA]</scope>
    <source>
        <strain evidence="1 2">SPY-1</strain>
    </source>
</reference>
<sequence>MTTDAAVSPGSDELDLKYGPCLEAGRPILAQEYHCRPASLQMLSNETAGEIKQYLATATNGLLIPGAIHRVHPILWLIDFVGHVWFAVEEVINEDSDFIYTMGRGTELPKGHYKLGHPSLLMSTTDKRARIGGEIKFHAPTSTWRISNRSGRYGMRDHQVEAHLLAAAELFAQYQIHLVPSFWPLKAS</sequence>